<organism evidence="2">
    <name type="scientific">Nicotiana tabacum</name>
    <name type="common">Common tobacco</name>
    <dbReference type="NCBI Taxonomy" id="4097"/>
    <lineage>
        <taxon>Eukaryota</taxon>
        <taxon>Viridiplantae</taxon>
        <taxon>Streptophyta</taxon>
        <taxon>Embryophyta</taxon>
        <taxon>Tracheophyta</taxon>
        <taxon>Spermatophyta</taxon>
        <taxon>Magnoliopsida</taxon>
        <taxon>eudicotyledons</taxon>
        <taxon>Gunneridae</taxon>
        <taxon>Pentapetalae</taxon>
        <taxon>asterids</taxon>
        <taxon>lamiids</taxon>
        <taxon>Solanales</taxon>
        <taxon>Solanaceae</taxon>
        <taxon>Nicotianoideae</taxon>
        <taxon>Nicotianeae</taxon>
        <taxon>Nicotiana</taxon>
    </lineage>
</organism>
<evidence type="ECO:0000313" key="2">
    <source>
        <dbReference type="RefSeq" id="XP_016458108.1"/>
    </source>
</evidence>
<dbReference type="RefSeq" id="XP_016458108.1">
    <property type="nucleotide sequence ID" value="XM_016602622.1"/>
</dbReference>
<dbReference type="PaxDb" id="4097-A0A1S3Z135"/>
<evidence type="ECO:0000256" key="1">
    <source>
        <dbReference type="SAM" id="MobiDB-lite"/>
    </source>
</evidence>
<gene>
    <name evidence="2" type="primary">LOC107781833</name>
</gene>
<proteinExistence type="predicted"/>
<accession>A0A1S3Z135</accession>
<protein>
    <submittedName>
        <fullName evidence="2">Uncharacterized protein</fullName>
    </submittedName>
</protein>
<dbReference type="AlphaFoldDB" id="A0A1S3Z135"/>
<dbReference type="OrthoDB" id="10295181at2759"/>
<feature type="region of interest" description="Disordered" evidence="1">
    <location>
        <begin position="28"/>
        <end position="50"/>
    </location>
</feature>
<sequence length="156" mass="17564">MITMIRYFEGNEAVMNASSDDPALRWCKETPSSEQAQAASPTDKGKDKLPVEQCDERVESIGDESHSEFDPEEREMIDSGTTQIEVRVEGGSRTIMIPVYHDLLKNTEVVIQAFSPFCFDVEHHIPEELSDNTLSKSIFDLALTVVILEIESVRRS</sequence>
<dbReference type="KEGG" id="nta:107781833"/>
<name>A0A1S3Z135_TOBAC</name>
<reference evidence="2" key="1">
    <citation type="submission" date="2025-08" db="UniProtKB">
        <authorList>
            <consortium name="RefSeq"/>
        </authorList>
    </citation>
    <scope>IDENTIFICATION</scope>
</reference>
<feature type="compositionally biased region" description="Polar residues" evidence="1">
    <location>
        <begin position="30"/>
        <end position="40"/>
    </location>
</feature>